<proteinExistence type="inferred from homology"/>
<dbReference type="InterPro" id="IPR050445">
    <property type="entry name" value="Bact_polysacc_biosynth/exp"/>
</dbReference>
<evidence type="ECO:0000256" key="4">
    <source>
        <dbReference type="ARBA" id="ARBA00022692"/>
    </source>
</evidence>
<keyword evidence="5 7" id="KW-1133">Transmembrane helix</keyword>
<reference evidence="10" key="1">
    <citation type="journal article" date="2014" name="Int. J. Syst. Evol. Microbiol.">
        <title>Complete genome sequence of Corynebacterium casei LMG S-19264T (=DSM 44701T), isolated from a smear-ripened cheese.</title>
        <authorList>
            <consortium name="US DOE Joint Genome Institute (JGI-PGF)"/>
            <person name="Walter F."/>
            <person name="Albersmeier A."/>
            <person name="Kalinowski J."/>
            <person name="Ruckert C."/>
        </authorList>
    </citation>
    <scope>NUCLEOTIDE SEQUENCE</scope>
    <source>
        <strain evidence="10">JCM 18487</strain>
    </source>
</reference>
<evidence type="ECO:0000259" key="9">
    <source>
        <dbReference type="Pfam" id="PF13807"/>
    </source>
</evidence>
<organism evidence="10 11">
    <name type="scientific">Alicyclobacillus cellulosilyticus</name>
    <dbReference type="NCBI Taxonomy" id="1003997"/>
    <lineage>
        <taxon>Bacteria</taxon>
        <taxon>Bacillati</taxon>
        <taxon>Bacillota</taxon>
        <taxon>Bacilli</taxon>
        <taxon>Bacillales</taxon>
        <taxon>Alicyclobacillaceae</taxon>
        <taxon>Alicyclobacillus</taxon>
    </lineage>
</organism>
<evidence type="ECO:0000313" key="11">
    <source>
        <dbReference type="Proteomes" id="UP000637695"/>
    </source>
</evidence>
<dbReference type="Pfam" id="PF13807">
    <property type="entry name" value="GNVR"/>
    <property type="match status" value="1"/>
</dbReference>
<comment type="similarity">
    <text evidence="2">Belongs to the CpsC/CapA family.</text>
</comment>
<evidence type="ECO:0000256" key="2">
    <source>
        <dbReference type="ARBA" id="ARBA00006683"/>
    </source>
</evidence>
<feature type="domain" description="Tyrosine-protein kinase G-rich" evidence="9">
    <location>
        <begin position="146"/>
        <end position="195"/>
    </location>
</feature>
<dbReference type="InterPro" id="IPR003856">
    <property type="entry name" value="LPS_length_determ_N"/>
</dbReference>
<evidence type="ECO:0000256" key="1">
    <source>
        <dbReference type="ARBA" id="ARBA00004651"/>
    </source>
</evidence>
<comment type="subcellular location">
    <subcellularLocation>
        <location evidence="1">Cell membrane</location>
        <topology evidence="1">Multi-pass membrane protein</topology>
    </subcellularLocation>
</comment>
<feature type="domain" description="Polysaccharide chain length determinant N-terminal" evidence="8">
    <location>
        <begin position="2"/>
        <end position="95"/>
    </location>
</feature>
<keyword evidence="4 7" id="KW-0812">Transmembrane</keyword>
<evidence type="ECO:0000256" key="7">
    <source>
        <dbReference type="SAM" id="Phobius"/>
    </source>
</evidence>
<protein>
    <submittedName>
        <fullName evidence="10">Capsular polysaccharide biosynthesis protein</fullName>
    </submittedName>
</protein>
<name>A0A917NJ63_9BACL</name>
<dbReference type="AlphaFoldDB" id="A0A917NJ63"/>
<comment type="caution">
    <text evidence="10">The sequence shown here is derived from an EMBL/GenBank/DDBJ whole genome shotgun (WGS) entry which is preliminary data.</text>
</comment>
<feature type="transmembrane region" description="Helical" evidence="7">
    <location>
        <begin position="176"/>
        <end position="196"/>
    </location>
</feature>
<dbReference type="RefSeq" id="WP_188881852.1">
    <property type="nucleotide sequence ID" value="NZ_BMOY01000016.1"/>
</dbReference>
<dbReference type="EMBL" id="BMOY01000016">
    <property type="protein sequence ID" value="GGJ04809.1"/>
    <property type="molecule type" value="Genomic_DNA"/>
</dbReference>
<dbReference type="Pfam" id="PF02706">
    <property type="entry name" value="Wzz"/>
    <property type="match status" value="1"/>
</dbReference>
<gene>
    <name evidence="10" type="ORF">GCM10010885_12440</name>
</gene>
<sequence>MEEIELRAYWAIIRKRWVLVITIPLIAALVSALVSIYLLKPQYEADTTLLVNQQNQANQNAALDYQGIIASQALVNTYSDIIRSQTVERTVIQQLHLPYSVKELDSMIKVTAPNQSQVITLSVTAPSQPLAVRIANTLARVFQVKAQDWMTIKNVQIIDPAVVTPDAKPVKPNKKLNVAVAFILGLMVSVGLAFLLEYLDYRIRTEEEVQQYLGLPVLGTVMEYNGD</sequence>
<keyword evidence="11" id="KW-1185">Reference proteome</keyword>
<dbReference type="PANTHER" id="PTHR32309:SF13">
    <property type="entry name" value="FERRIC ENTEROBACTIN TRANSPORT PROTEIN FEPE"/>
    <property type="match status" value="1"/>
</dbReference>
<evidence type="ECO:0000256" key="5">
    <source>
        <dbReference type="ARBA" id="ARBA00022989"/>
    </source>
</evidence>
<feature type="transmembrane region" description="Helical" evidence="7">
    <location>
        <begin position="17"/>
        <end position="39"/>
    </location>
</feature>
<dbReference type="GO" id="GO:0004713">
    <property type="term" value="F:protein tyrosine kinase activity"/>
    <property type="evidence" value="ECO:0007669"/>
    <property type="project" value="TreeGrafter"/>
</dbReference>
<evidence type="ECO:0000256" key="3">
    <source>
        <dbReference type="ARBA" id="ARBA00022475"/>
    </source>
</evidence>
<evidence type="ECO:0000256" key="6">
    <source>
        <dbReference type="ARBA" id="ARBA00023136"/>
    </source>
</evidence>
<accession>A0A917NJ63</accession>
<evidence type="ECO:0000313" key="10">
    <source>
        <dbReference type="EMBL" id="GGJ04809.1"/>
    </source>
</evidence>
<dbReference type="GO" id="GO:0005886">
    <property type="term" value="C:plasma membrane"/>
    <property type="evidence" value="ECO:0007669"/>
    <property type="project" value="UniProtKB-SubCell"/>
</dbReference>
<dbReference type="PANTHER" id="PTHR32309">
    <property type="entry name" value="TYROSINE-PROTEIN KINASE"/>
    <property type="match status" value="1"/>
</dbReference>
<dbReference type="InterPro" id="IPR032807">
    <property type="entry name" value="GNVR"/>
</dbReference>
<keyword evidence="6 7" id="KW-0472">Membrane</keyword>
<evidence type="ECO:0000259" key="8">
    <source>
        <dbReference type="Pfam" id="PF02706"/>
    </source>
</evidence>
<reference evidence="10" key="2">
    <citation type="submission" date="2020-09" db="EMBL/GenBank/DDBJ databases">
        <authorList>
            <person name="Sun Q."/>
            <person name="Ohkuma M."/>
        </authorList>
    </citation>
    <scope>NUCLEOTIDE SEQUENCE</scope>
    <source>
        <strain evidence="10">JCM 18487</strain>
    </source>
</reference>
<dbReference type="Proteomes" id="UP000637695">
    <property type="component" value="Unassembled WGS sequence"/>
</dbReference>
<keyword evidence="3" id="KW-1003">Cell membrane</keyword>